<dbReference type="OrthoDB" id="26738at2157"/>
<evidence type="ECO:0000256" key="2">
    <source>
        <dbReference type="ARBA" id="ARBA00006706"/>
    </source>
</evidence>
<dbReference type="GO" id="GO:0004161">
    <property type="term" value="F:dimethylallyltranstransferase activity"/>
    <property type="evidence" value="ECO:0007669"/>
    <property type="project" value="UniProtKB-EC"/>
</dbReference>
<dbReference type="PANTHER" id="PTHR12001:SF85">
    <property type="entry name" value="SHORT CHAIN ISOPRENYL DIPHOSPHATE SYNTHASE"/>
    <property type="match status" value="1"/>
</dbReference>
<dbReference type="PANTHER" id="PTHR12001">
    <property type="entry name" value="GERANYLGERANYL PYROPHOSPHATE SYNTHASE"/>
    <property type="match status" value="1"/>
</dbReference>
<dbReference type="eggNOG" id="arCOG01726">
    <property type="taxonomic scope" value="Archaea"/>
</dbReference>
<dbReference type="STRING" id="666510.ASAC_0332"/>
<dbReference type="InParanoid" id="D9Q0A1"/>
<dbReference type="InterPro" id="IPR033749">
    <property type="entry name" value="Polyprenyl_synt_CS"/>
</dbReference>
<evidence type="ECO:0000313" key="8">
    <source>
        <dbReference type="Proteomes" id="UP000000346"/>
    </source>
</evidence>
<dbReference type="Proteomes" id="UP000000346">
    <property type="component" value="Chromosome"/>
</dbReference>
<evidence type="ECO:0000256" key="5">
    <source>
        <dbReference type="ARBA" id="ARBA00022842"/>
    </source>
</evidence>
<name>D9Q0A1_ACIS3</name>
<organism evidence="7 8">
    <name type="scientific">Acidilobus saccharovorans (strain DSM 16705 / JCM 18335 / VKM B-2471 / 345-15)</name>
    <dbReference type="NCBI Taxonomy" id="666510"/>
    <lineage>
        <taxon>Archaea</taxon>
        <taxon>Thermoproteota</taxon>
        <taxon>Thermoprotei</taxon>
        <taxon>Acidilobales</taxon>
        <taxon>Acidilobaceae</taxon>
        <taxon>Acidilobus</taxon>
    </lineage>
</organism>
<dbReference type="EC" id="2.5.1.10" evidence="7"/>
<dbReference type="SFLD" id="SFLDS00005">
    <property type="entry name" value="Isoprenoid_Synthase_Type_I"/>
    <property type="match status" value="1"/>
</dbReference>
<evidence type="ECO:0000256" key="6">
    <source>
        <dbReference type="RuleBase" id="RU004466"/>
    </source>
</evidence>
<dbReference type="RefSeq" id="WP_013266251.1">
    <property type="nucleotide sequence ID" value="NC_014374.1"/>
</dbReference>
<keyword evidence="3 6" id="KW-0808">Transferase</keyword>
<dbReference type="GO" id="GO:0004337">
    <property type="term" value="F:(2E,6E)-farnesyl diphosphate synthase activity"/>
    <property type="evidence" value="ECO:0007669"/>
    <property type="project" value="UniProtKB-EC"/>
</dbReference>
<dbReference type="GO" id="GO:0046872">
    <property type="term" value="F:metal ion binding"/>
    <property type="evidence" value="ECO:0007669"/>
    <property type="project" value="UniProtKB-KW"/>
</dbReference>
<keyword evidence="8" id="KW-1185">Reference proteome</keyword>
<dbReference type="Gene3D" id="1.10.600.10">
    <property type="entry name" value="Farnesyl Diphosphate Synthase"/>
    <property type="match status" value="1"/>
</dbReference>
<keyword evidence="5" id="KW-0460">Magnesium</keyword>
<dbReference type="PROSITE" id="PS00723">
    <property type="entry name" value="POLYPRENYL_SYNTHASE_1"/>
    <property type="match status" value="1"/>
</dbReference>
<dbReference type="EC" id="2.5.1.1" evidence="7"/>
<dbReference type="InterPro" id="IPR008949">
    <property type="entry name" value="Isoprenoid_synthase_dom_sf"/>
</dbReference>
<dbReference type="HOGENOM" id="CLU_014015_2_1_2"/>
<evidence type="ECO:0000256" key="4">
    <source>
        <dbReference type="ARBA" id="ARBA00022723"/>
    </source>
</evidence>
<dbReference type="InterPro" id="IPR000092">
    <property type="entry name" value="Polyprenyl_synt"/>
</dbReference>
<comment type="cofactor">
    <cofactor evidence="1">
        <name>Mg(2+)</name>
        <dbReference type="ChEBI" id="CHEBI:18420"/>
    </cofactor>
</comment>
<protein>
    <submittedName>
        <fullName evidence="7">Farnesylgeranyl diphosphate synthase</fullName>
        <ecNumber evidence="7">2.5.1.1</ecNumber>
        <ecNumber evidence="7">2.5.1.10</ecNumber>
    </submittedName>
</protein>
<accession>D9Q0A1</accession>
<comment type="similarity">
    <text evidence="2 6">Belongs to the FPP/GGPP synthase family.</text>
</comment>
<dbReference type="PROSITE" id="PS00444">
    <property type="entry name" value="POLYPRENYL_SYNTHASE_2"/>
    <property type="match status" value="1"/>
</dbReference>
<evidence type="ECO:0000313" key="7">
    <source>
        <dbReference type="EMBL" id="ADL18739.1"/>
    </source>
</evidence>
<dbReference type="SUPFAM" id="SSF48576">
    <property type="entry name" value="Terpenoid synthases"/>
    <property type="match status" value="1"/>
</dbReference>
<dbReference type="Pfam" id="PF00348">
    <property type="entry name" value="polyprenyl_synt"/>
    <property type="match status" value="1"/>
</dbReference>
<dbReference type="GO" id="GO:0008299">
    <property type="term" value="P:isoprenoid biosynthetic process"/>
    <property type="evidence" value="ECO:0007669"/>
    <property type="project" value="InterPro"/>
</dbReference>
<sequence>MTFDDMNELVEKYVPLVNSDIYDVVKGAPEELYNASLHLIKAGGKRLRPLVVLATARALGGVDAEARAIPLASAVEIFHNFTLVHDDIMDNDDFRRGVPTVHKVYGVPLAITAGDLMFSLSFASILRSLEKGLDEEYVIKAVQALTEASRKVAEGQGYDMLFERSWNVDAEDYLRMIYLKTGALVEASAKLGAIAAKAKDEVIETMGEYGRLVGLAFQIRDDILGVFGDPSKTGKPVYSDLRRGKKTILALKAASSNEKVKELLIDIFNGDSSEEKLKEAAEAIKSTGALDYAQGLANSYSRLAVEKLDMLKASGLIVDEKAYRALRDLAVFSAQREK</sequence>
<dbReference type="CDD" id="cd00685">
    <property type="entry name" value="Trans_IPPS_HT"/>
    <property type="match status" value="1"/>
</dbReference>
<gene>
    <name evidence="7" type="ordered locus">ASAC_0332</name>
</gene>
<dbReference type="SFLD" id="SFLDG01017">
    <property type="entry name" value="Polyprenyl_Transferase_Like"/>
    <property type="match status" value="1"/>
</dbReference>
<keyword evidence="4" id="KW-0479">Metal-binding</keyword>
<dbReference type="FunCoup" id="D9Q0A1">
    <property type="interactions" value="32"/>
</dbReference>
<dbReference type="EMBL" id="CP001742">
    <property type="protein sequence ID" value="ADL18739.1"/>
    <property type="molecule type" value="Genomic_DNA"/>
</dbReference>
<dbReference type="KEGG" id="asc:ASAC_0332"/>
<evidence type="ECO:0000256" key="3">
    <source>
        <dbReference type="ARBA" id="ARBA00022679"/>
    </source>
</evidence>
<dbReference type="AlphaFoldDB" id="D9Q0A1"/>
<evidence type="ECO:0000256" key="1">
    <source>
        <dbReference type="ARBA" id="ARBA00001946"/>
    </source>
</evidence>
<proteinExistence type="inferred from homology"/>
<dbReference type="GeneID" id="9498555"/>
<reference evidence="7 8" key="1">
    <citation type="journal article" date="2010" name="Appl. Environ. Microbiol.">
        <title>The genome sequence of the crenarchaeon Acidilobus saccharovorans supports a new order, Acidilobales, and suggests an important ecological role in terrestrial acidic hot springs.</title>
        <authorList>
            <person name="Mardanov A.V."/>
            <person name="Svetlitchnyi V.A."/>
            <person name="Beletsky A.V."/>
            <person name="Prokofeva M.I."/>
            <person name="Bonch-Osmolovskaya E.A."/>
            <person name="Ravin N.V."/>
            <person name="Skryabin K.G."/>
        </authorList>
    </citation>
    <scope>NUCLEOTIDE SEQUENCE [LARGE SCALE GENOMIC DNA]</scope>
    <source>
        <strain evidence="8">DSM 16705 / JCM 18335 / VKM B-2471 / 345-15</strain>
    </source>
</reference>